<organism evidence="1 2">
    <name type="scientific">Prevotella melaninogenica DNF00666</name>
    <dbReference type="NCBI Taxonomy" id="1401073"/>
    <lineage>
        <taxon>Bacteria</taxon>
        <taxon>Pseudomonadati</taxon>
        <taxon>Bacteroidota</taxon>
        <taxon>Bacteroidia</taxon>
        <taxon>Bacteroidales</taxon>
        <taxon>Prevotellaceae</taxon>
        <taxon>Prevotella</taxon>
    </lineage>
</organism>
<keyword evidence="1" id="KW-0808">Transferase</keyword>
<dbReference type="Proteomes" id="UP000029578">
    <property type="component" value="Unassembled WGS sequence"/>
</dbReference>
<keyword evidence="1" id="KW-0489">Methyltransferase</keyword>
<evidence type="ECO:0000313" key="1">
    <source>
        <dbReference type="EMBL" id="KGF44745.1"/>
    </source>
</evidence>
<dbReference type="PANTHER" id="PTHR36849">
    <property type="entry name" value="CYTOPLASMIC PROTEIN-RELATED"/>
    <property type="match status" value="1"/>
</dbReference>
<dbReference type="Pfam" id="PF22752">
    <property type="entry name" value="DUF488-N3i"/>
    <property type="match status" value="1"/>
</dbReference>
<dbReference type="GO" id="GO:0008168">
    <property type="term" value="F:methyltransferase activity"/>
    <property type="evidence" value="ECO:0007669"/>
    <property type="project" value="UniProtKB-KW"/>
</dbReference>
<reference evidence="1 2" key="1">
    <citation type="submission" date="2014-07" db="EMBL/GenBank/DDBJ databases">
        <authorList>
            <person name="McCorrison J."/>
            <person name="Sanka R."/>
            <person name="Torralba M."/>
            <person name="Gillis M."/>
            <person name="Haft D.H."/>
            <person name="Methe B."/>
            <person name="Sutton G."/>
            <person name="Nelson K.E."/>
        </authorList>
    </citation>
    <scope>NUCLEOTIDE SEQUENCE [LARGE SCALE GENOMIC DNA]</scope>
    <source>
        <strain evidence="1 2">DNF00666</strain>
    </source>
</reference>
<dbReference type="AlphaFoldDB" id="A0A096ACW4"/>
<comment type="caution">
    <text evidence="1">The sequence shown here is derived from an EMBL/GenBank/DDBJ whole genome shotgun (WGS) entry which is preliminary data.</text>
</comment>
<proteinExistence type="predicted"/>
<dbReference type="RefSeq" id="WP_036866134.1">
    <property type="nucleotide sequence ID" value="NZ_JRNS01000475.1"/>
</dbReference>
<protein>
    <submittedName>
        <fullName evidence="1">Uroporphyrin-III methyltransferase</fullName>
    </submittedName>
</protein>
<dbReference type="PANTHER" id="PTHR36849:SF1">
    <property type="entry name" value="CYTOPLASMIC PROTEIN"/>
    <property type="match status" value="1"/>
</dbReference>
<accession>A0A096ACW4</accession>
<dbReference type="EMBL" id="JRNS01000475">
    <property type="protein sequence ID" value="KGF44745.1"/>
    <property type="molecule type" value="Genomic_DNA"/>
</dbReference>
<dbReference type="GO" id="GO:0032259">
    <property type="term" value="P:methylation"/>
    <property type="evidence" value="ECO:0007669"/>
    <property type="project" value="UniProtKB-KW"/>
</dbReference>
<gene>
    <name evidence="1" type="ORF">HMPREF0661_10185</name>
</gene>
<evidence type="ECO:0000313" key="2">
    <source>
        <dbReference type="Proteomes" id="UP000029578"/>
    </source>
</evidence>
<name>A0A096ACW4_9BACT</name>
<dbReference type="InterPro" id="IPR052552">
    <property type="entry name" value="YeaO-like"/>
</dbReference>
<sequence length="113" mass="13139">MKIKRAYAPVEETDGYRILVDRLWPRGISKEKTQIDLWLKSVAPSNELRKWFGHDPERFAEFSERYRAELTASGALDELRAVLKEHPTATLLFAAHDEEHNNAVVLQHLLEKE</sequence>